<dbReference type="Proteomes" id="UP001165960">
    <property type="component" value="Unassembled WGS sequence"/>
</dbReference>
<organism evidence="1 2">
    <name type="scientific">Entomophthora muscae</name>
    <dbReference type="NCBI Taxonomy" id="34485"/>
    <lineage>
        <taxon>Eukaryota</taxon>
        <taxon>Fungi</taxon>
        <taxon>Fungi incertae sedis</taxon>
        <taxon>Zoopagomycota</taxon>
        <taxon>Entomophthoromycotina</taxon>
        <taxon>Entomophthoromycetes</taxon>
        <taxon>Entomophthorales</taxon>
        <taxon>Entomophthoraceae</taxon>
        <taxon>Entomophthora</taxon>
    </lineage>
</organism>
<protein>
    <submittedName>
        <fullName evidence="1">Uncharacterized protein</fullName>
    </submittedName>
</protein>
<accession>A0ACC2T2K5</accession>
<keyword evidence="2" id="KW-1185">Reference proteome</keyword>
<name>A0ACC2T2K5_9FUNG</name>
<evidence type="ECO:0000313" key="1">
    <source>
        <dbReference type="EMBL" id="KAJ9068691.1"/>
    </source>
</evidence>
<reference evidence="1" key="1">
    <citation type="submission" date="2022-04" db="EMBL/GenBank/DDBJ databases">
        <title>Genome of the entomopathogenic fungus Entomophthora muscae.</title>
        <authorList>
            <person name="Elya C."/>
            <person name="Lovett B.R."/>
            <person name="Lee E."/>
            <person name="Macias A.M."/>
            <person name="Hajek A.E."/>
            <person name="De Bivort B.L."/>
            <person name="Kasson M.T."/>
            <person name="De Fine Licht H.H."/>
            <person name="Stajich J.E."/>
        </authorList>
    </citation>
    <scope>NUCLEOTIDE SEQUENCE</scope>
    <source>
        <strain evidence="1">Berkeley</strain>
    </source>
</reference>
<comment type="caution">
    <text evidence="1">The sequence shown here is derived from an EMBL/GenBank/DDBJ whole genome shotgun (WGS) entry which is preliminary data.</text>
</comment>
<sequence length="91" mass="10017">MPRQNLASDWYKFAVACRNQDMNPNVAAITYAQGHQDPMSGACPSGGPHTYTDSYTMCGIAWAAICFPIGIICCYATRENKYTKCLIVVKT</sequence>
<evidence type="ECO:0000313" key="2">
    <source>
        <dbReference type="Proteomes" id="UP001165960"/>
    </source>
</evidence>
<proteinExistence type="predicted"/>
<gene>
    <name evidence="1" type="ORF">DSO57_1026214</name>
</gene>
<dbReference type="EMBL" id="QTSX02003702">
    <property type="protein sequence ID" value="KAJ9068691.1"/>
    <property type="molecule type" value="Genomic_DNA"/>
</dbReference>